<organism evidence="1 3">
    <name type="scientific">Flavobacterium hydatis</name>
    <name type="common">Cytophaga aquatilis</name>
    <dbReference type="NCBI Taxonomy" id="991"/>
    <lineage>
        <taxon>Bacteria</taxon>
        <taxon>Pseudomonadati</taxon>
        <taxon>Bacteroidota</taxon>
        <taxon>Flavobacteriia</taxon>
        <taxon>Flavobacteriales</taxon>
        <taxon>Flavobacteriaceae</taxon>
        <taxon>Flavobacterium</taxon>
    </lineage>
</organism>
<evidence type="ECO:0000313" key="4">
    <source>
        <dbReference type="Proteomes" id="UP000198424"/>
    </source>
</evidence>
<proteinExistence type="predicted"/>
<dbReference type="RefSeq" id="WP_035625697.1">
    <property type="nucleotide sequence ID" value="NZ_JBEWQG010000020.1"/>
</dbReference>
<accession>A0A086A5P5</accession>
<comment type="caution">
    <text evidence="1">The sequence shown here is derived from an EMBL/GenBank/DDBJ whole genome shotgun (WGS) entry which is preliminary data.</text>
</comment>
<dbReference type="Proteomes" id="UP000198424">
    <property type="component" value="Unassembled WGS sequence"/>
</dbReference>
<evidence type="ECO:0000313" key="1">
    <source>
        <dbReference type="EMBL" id="KFF12009.1"/>
    </source>
</evidence>
<dbReference type="InterPro" id="IPR014717">
    <property type="entry name" value="Transl_elong_EF1B/ribsomal_bS6"/>
</dbReference>
<dbReference type="EMBL" id="MUGY01000010">
    <property type="protein sequence ID" value="OXA94239.1"/>
    <property type="molecule type" value="Genomic_DNA"/>
</dbReference>
<dbReference type="Proteomes" id="UP000028712">
    <property type="component" value="Unassembled WGS sequence"/>
</dbReference>
<name>A0A086A5P5_FLAHY</name>
<protein>
    <submittedName>
        <fullName evidence="1">General secretion pathway protein</fullName>
    </submittedName>
</protein>
<evidence type="ECO:0000313" key="3">
    <source>
        <dbReference type="Proteomes" id="UP000028712"/>
    </source>
</evidence>
<reference evidence="1 3" key="1">
    <citation type="submission" date="2014-07" db="EMBL/GenBank/DDBJ databases">
        <title>Genome of Flavobacterium hydatis DSM 2063.</title>
        <authorList>
            <person name="Pipes S.E."/>
            <person name="Stropko S.J."/>
            <person name="Newman J.D."/>
        </authorList>
    </citation>
    <scope>NUCLEOTIDE SEQUENCE [LARGE SCALE GENOMIC DNA]</scope>
    <source>
        <strain evidence="1 3">DSM 2063</strain>
    </source>
</reference>
<dbReference type="EMBL" id="JPRM01000032">
    <property type="protein sequence ID" value="KFF12009.1"/>
    <property type="molecule type" value="Genomic_DNA"/>
</dbReference>
<evidence type="ECO:0000313" key="2">
    <source>
        <dbReference type="EMBL" id="OXA94239.1"/>
    </source>
</evidence>
<keyword evidence="4" id="KW-1185">Reference proteome</keyword>
<dbReference type="AlphaFoldDB" id="A0A086A5P5"/>
<dbReference type="Gene3D" id="3.30.70.60">
    <property type="match status" value="1"/>
</dbReference>
<reference evidence="2 4" key="2">
    <citation type="submission" date="2016-11" db="EMBL/GenBank/DDBJ databases">
        <title>Whole genomes of Flavobacteriaceae.</title>
        <authorList>
            <person name="Stine C."/>
            <person name="Li C."/>
            <person name="Tadesse D."/>
        </authorList>
    </citation>
    <scope>NUCLEOTIDE SEQUENCE [LARGE SCALE GENOMIC DNA]</scope>
    <source>
        <strain evidence="2 4">ATCC 29551</strain>
    </source>
</reference>
<dbReference type="OrthoDB" id="1343945at2"/>
<gene>
    <name evidence="2" type="ORF">B0A62_11320</name>
    <name evidence="1" type="ORF">IW20_18805</name>
</gene>
<sequence>MRLNRRNKLLLVGFFLTLCICYSFAISNTIGYYNEYSAKEKQLANTNETPKLIAQLVQKEKQLDSFLSQYNINPSESFQNDLLKQLNTYSTNYHLKIIDFKEPHSITEKGFVTTSYVFSLEGSFNGCLALLNKIENNPSLGNIKHLNFTKKRNYKTNVDQLSVEVIMQKNQGV</sequence>
<dbReference type="STRING" id="991.IW20_18805"/>
<dbReference type="eggNOG" id="ENOG5032QST">
    <property type="taxonomic scope" value="Bacteria"/>
</dbReference>